<name>A0AAN8EYN1_TRICO</name>
<keyword evidence="1" id="KW-0732">Signal</keyword>
<dbReference type="EMBL" id="WIXE01024437">
    <property type="protein sequence ID" value="KAK5965589.1"/>
    <property type="molecule type" value="Genomic_DNA"/>
</dbReference>
<reference evidence="2 3" key="1">
    <citation type="submission" date="2019-10" db="EMBL/GenBank/DDBJ databases">
        <title>Assembly and Annotation for the nematode Trichostrongylus colubriformis.</title>
        <authorList>
            <person name="Martin J."/>
        </authorList>
    </citation>
    <scope>NUCLEOTIDE SEQUENCE [LARGE SCALE GENOMIC DNA]</scope>
    <source>
        <strain evidence="2">G859</strain>
        <tissue evidence="2">Whole worm</tissue>
    </source>
</reference>
<evidence type="ECO:0000313" key="2">
    <source>
        <dbReference type="EMBL" id="KAK5965589.1"/>
    </source>
</evidence>
<dbReference type="Proteomes" id="UP001331761">
    <property type="component" value="Unassembled WGS sequence"/>
</dbReference>
<keyword evidence="3" id="KW-1185">Reference proteome</keyword>
<protein>
    <submittedName>
        <fullName evidence="2">Uncharacterized protein</fullName>
    </submittedName>
</protein>
<proteinExistence type="predicted"/>
<dbReference type="AlphaFoldDB" id="A0AAN8EYN1"/>
<comment type="caution">
    <text evidence="2">The sequence shown here is derived from an EMBL/GenBank/DDBJ whole genome shotgun (WGS) entry which is preliminary data.</text>
</comment>
<sequence length="56" mass="6325">MMSHLPVLMLISVAIIPQTAADRSMDIFCYRPPNFGKGTYNSNVANTHLKCYENHL</sequence>
<feature type="chain" id="PRO_5043000878" evidence="1">
    <location>
        <begin position="22"/>
        <end position="56"/>
    </location>
</feature>
<evidence type="ECO:0000256" key="1">
    <source>
        <dbReference type="SAM" id="SignalP"/>
    </source>
</evidence>
<gene>
    <name evidence="2" type="ORF">GCK32_020964</name>
</gene>
<organism evidence="2 3">
    <name type="scientific">Trichostrongylus colubriformis</name>
    <name type="common">Black scour worm</name>
    <dbReference type="NCBI Taxonomy" id="6319"/>
    <lineage>
        <taxon>Eukaryota</taxon>
        <taxon>Metazoa</taxon>
        <taxon>Ecdysozoa</taxon>
        <taxon>Nematoda</taxon>
        <taxon>Chromadorea</taxon>
        <taxon>Rhabditida</taxon>
        <taxon>Rhabditina</taxon>
        <taxon>Rhabditomorpha</taxon>
        <taxon>Strongyloidea</taxon>
        <taxon>Trichostrongylidae</taxon>
        <taxon>Trichostrongylus</taxon>
    </lineage>
</organism>
<feature type="signal peptide" evidence="1">
    <location>
        <begin position="1"/>
        <end position="21"/>
    </location>
</feature>
<evidence type="ECO:0000313" key="3">
    <source>
        <dbReference type="Proteomes" id="UP001331761"/>
    </source>
</evidence>
<accession>A0AAN8EYN1</accession>